<feature type="domain" description="DUF4032" evidence="1">
    <location>
        <begin position="299"/>
        <end position="406"/>
    </location>
</feature>
<dbReference type="InterPro" id="IPR025111">
    <property type="entry name" value="DUF4032"/>
</dbReference>
<name>A0A8J3IKL4_9CHLR</name>
<organism evidence="2 3">
    <name type="scientific">Reticulibacter mediterranei</name>
    <dbReference type="NCBI Taxonomy" id="2778369"/>
    <lineage>
        <taxon>Bacteria</taxon>
        <taxon>Bacillati</taxon>
        <taxon>Chloroflexota</taxon>
        <taxon>Ktedonobacteria</taxon>
        <taxon>Ktedonobacterales</taxon>
        <taxon>Reticulibacteraceae</taxon>
        <taxon>Reticulibacter</taxon>
    </lineage>
</organism>
<dbReference type="AlphaFoldDB" id="A0A8J3IKL4"/>
<keyword evidence="3" id="KW-1185">Reference proteome</keyword>
<dbReference type="Pfam" id="PF13224">
    <property type="entry name" value="DUF4032"/>
    <property type="match status" value="1"/>
</dbReference>
<dbReference type="InterPro" id="IPR011009">
    <property type="entry name" value="Kinase-like_dom_sf"/>
</dbReference>
<accession>A0A8J3IKL4</accession>
<dbReference type="RefSeq" id="WP_220202184.1">
    <property type="nucleotide sequence ID" value="NZ_BNJK01000001.1"/>
</dbReference>
<dbReference type="EMBL" id="BNJK01000001">
    <property type="protein sequence ID" value="GHO91281.1"/>
    <property type="molecule type" value="Genomic_DNA"/>
</dbReference>
<evidence type="ECO:0000259" key="1">
    <source>
        <dbReference type="Pfam" id="PF13224"/>
    </source>
</evidence>
<comment type="caution">
    <text evidence="2">The sequence shown here is derived from an EMBL/GenBank/DDBJ whole genome shotgun (WGS) entry which is preliminary data.</text>
</comment>
<reference evidence="2" key="1">
    <citation type="submission" date="2020-10" db="EMBL/GenBank/DDBJ databases">
        <title>Taxonomic study of unclassified bacteria belonging to the class Ktedonobacteria.</title>
        <authorList>
            <person name="Yabe S."/>
            <person name="Wang C.M."/>
            <person name="Zheng Y."/>
            <person name="Sakai Y."/>
            <person name="Cavaletti L."/>
            <person name="Monciardini P."/>
            <person name="Donadio S."/>
        </authorList>
    </citation>
    <scope>NUCLEOTIDE SEQUENCE</scope>
    <source>
        <strain evidence="2">ID150040</strain>
    </source>
</reference>
<gene>
    <name evidence="2" type="ORF">KSF_013290</name>
</gene>
<sequence length="486" mass="56103">MTKKATTQFLMRPEDKRRLKGLPWNTRLEEWGEQGVQLLVVRRGESRHPVVFVERQGTRYAIKETTPRMAEREIRILHEIENRGVPALSPIGYVIVPSSPIALDMPKLGGTTQYISGDRGYTVTRLAPRVIPHVLLYRLPLNKRTKQHLLSAVAVLMVELHEHGVYWGDPSLANVLIRIDGRSILAIMADAETSELFPGPVSDGLREQDLALFGESLAWQAEDLRQARDLPEDVQLLDDKDFRYFEKRYRWLRRQHTHLADPSSFRNLFQAEQFLHKLNRVGYSLLGLTGHALQGFTTVLPGWYQRRIYELIHVSVPRLYARRFYNLILGHQYLMHEKLGRDVSIEEAAQDWYTNYHLPAILLLRQHLASNQDPMQAYFDIMDHKWNMSVKAGHEIPLDEAILDWSMQRADTGELGAIDPAMVATWWREREPVAQALEPPLIESEELEPLLSTSERPLVRLNQPELAQKLPGILKDNRKQPQGDEE</sequence>
<dbReference type="SUPFAM" id="SSF56112">
    <property type="entry name" value="Protein kinase-like (PK-like)"/>
    <property type="match status" value="1"/>
</dbReference>
<protein>
    <recommendedName>
        <fullName evidence="1">DUF4032 domain-containing protein</fullName>
    </recommendedName>
</protein>
<proteinExistence type="predicted"/>
<evidence type="ECO:0000313" key="2">
    <source>
        <dbReference type="EMBL" id="GHO91281.1"/>
    </source>
</evidence>
<evidence type="ECO:0000313" key="3">
    <source>
        <dbReference type="Proteomes" id="UP000597444"/>
    </source>
</evidence>
<dbReference type="Proteomes" id="UP000597444">
    <property type="component" value="Unassembled WGS sequence"/>
</dbReference>